<gene>
    <name evidence="1" type="ORF">KUTeg_007704</name>
</gene>
<reference evidence="1 2" key="1">
    <citation type="submission" date="2022-12" db="EMBL/GenBank/DDBJ databases">
        <title>Chromosome-level genome of Tegillarca granosa.</title>
        <authorList>
            <person name="Kim J."/>
        </authorList>
    </citation>
    <scope>NUCLEOTIDE SEQUENCE [LARGE SCALE GENOMIC DNA]</scope>
    <source>
        <strain evidence="1">Teg-2019</strain>
        <tissue evidence="1">Adductor muscle</tissue>
    </source>
</reference>
<protein>
    <submittedName>
        <fullName evidence="1">Uncharacterized protein</fullName>
    </submittedName>
</protein>
<organism evidence="1 2">
    <name type="scientific">Tegillarca granosa</name>
    <name type="common">Malaysian cockle</name>
    <name type="synonym">Anadara granosa</name>
    <dbReference type="NCBI Taxonomy" id="220873"/>
    <lineage>
        <taxon>Eukaryota</taxon>
        <taxon>Metazoa</taxon>
        <taxon>Spiralia</taxon>
        <taxon>Lophotrochozoa</taxon>
        <taxon>Mollusca</taxon>
        <taxon>Bivalvia</taxon>
        <taxon>Autobranchia</taxon>
        <taxon>Pteriomorphia</taxon>
        <taxon>Arcoida</taxon>
        <taxon>Arcoidea</taxon>
        <taxon>Arcidae</taxon>
        <taxon>Tegillarca</taxon>
    </lineage>
</organism>
<proteinExistence type="predicted"/>
<sequence>MCDYLKQSRLAAGIVNSRIVTGAAQVIIMAENKSLLNMEEIIIWASSILLRLNIVKKGEPRTLIATDFKTHI</sequence>
<evidence type="ECO:0000313" key="1">
    <source>
        <dbReference type="EMBL" id="KAJ8315554.1"/>
    </source>
</evidence>
<evidence type="ECO:0000313" key="2">
    <source>
        <dbReference type="Proteomes" id="UP001217089"/>
    </source>
</evidence>
<accession>A0ABQ9FE29</accession>
<dbReference type="Proteomes" id="UP001217089">
    <property type="component" value="Unassembled WGS sequence"/>
</dbReference>
<comment type="caution">
    <text evidence="1">The sequence shown here is derived from an EMBL/GenBank/DDBJ whole genome shotgun (WGS) entry which is preliminary data.</text>
</comment>
<keyword evidence="2" id="KW-1185">Reference proteome</keyword>
<dbReference type="EMBL" id="JARBDR010000337">
    <property type="protein sequence ID" value="KAJ8315554.1"/>
    <property type="molecule type" value="Genomic_DNA"/>
</dbReference>
<name>A0ABQ9FE29_TEGGR</name>